<reference evidence="2" key="1">
    <citation type="submission" date="2016-11" db="UniProtKB">
        <authorList>
            <consortium name="WormBaseParasite"/>
        </authorList>
    </citation>
    <scope>IDENTIFICATION</scope>
    <source>
        <strain evidence="2">pt0022</strain>
    </source>
</reference>
<organism evidence="2">
    <name type="scientific">Wuchereria bancrofti</name>
    <dbReference type="NCBI Taxonomy" id="6293"/>
    <lineage>
        <taxon>Eukaryota</taxon>
        <taxon>Metazoa</taxon>
        <taxon>Ecdysozoa</taxon>
        <taxon>Nematoda</taxon>
        <taxon>Chromadorea</taxon>
        <taxon>Rhabditida</taxon>
        <taxon>Spirurina</taxon>
        <taxon>Spiruromorpha</taxon>
        <taxon>Filarioidea</taxon>
        <taxon>Onchocercidae</taxon>
        <taxon>Wuchereria</taxon>
    </lineage>
</organism>
<dbReference type="STRING" id="6293.A0A1I8EJM1"/>
<keyword evidence="1" id="KW-0812">Transmembrane</keyword>
<feature type="transmembrane region" description="Helical" evidence="1">
    <location>
        <begin position="343"/>
        <end position="364"/>
    </location>
</feature>
<protein>
    <submittedName>
        <fullName evidence="2">Uncharacterized protein</fullName>
    </submittedName>
</protein>
<dbReference type="AlphaFoldDB" id="A0A1I8EJM1"/>
<feature type="transmembrane region" description="Helical" evidence="1">
    <location>
        <begin position="315"/>
        <end position="337"/>
    </location>
</feature>
<evidence type="ECO:0000256" key="1">
    <source>
        <dbReference type="SAM" id="Phobius"/>
    </source>
</evidence>
<proteinExistence type="predicted"/>
<sequence>MYDKFEKVTHSFDNYSYFMLTWQRQIYSGAPKIQMPNIIYTYTVCPEGRYIYIIGANIYIRTTVNVEITQKLALWIFDCAKLNMSIYNLHYETYPGKIVDFYSLSAKKCVLLMYNNEMKLLTQYLLVMNKETNDTVEILCRNWKIDASEALRVGYGGLPFGYIVVSGYTTPELGNVLDVRMLPADPESMTIPAVNMDIPVARLESLIKQYPLQNLVVWPGSVPLINDKGLYFLLTRRTGQMLVYETSLLGAIKFLPDGTYNPILIAIDDSAVKHLSERELCINYVSMLAQRDRTCWMNSIVPADPSHWRNILQRIITMIFGFMLLYFGSLFIWLSHFDGGFCAYWLIRIFIWLDGGHLLARIGLNPSFYIFKLDMDCYRLSTKSFDANYTWLKLGGHAMIDIMNDGSATMSEITQECNIIRITEFPSPFVPQTLRRQALNKCINLFPKLCSSEVLRVECGITDYPEL</sequence>
<name>A0A1I8EJM1_WUCBA</name>
<keyword evidence="1" id="KW-1133">Transmembrane helix</keyword>
<dbReference type="WBParaSite" id="maker-PairedContig_26-snap-gene-0.1-mRNA-1">
    <property type="protein sequence ID" value="maker-PairedContig_26-snap-gene-0.1-mRNA-1"/>
    <property type="gene ID" value="maker-PairedContig_26-snap-gene-0.1"/>
</dbReference>
<accession>A0A1I8EJM1</accession>
<keyword evidence="1" id="KW-0472">Membrane</keyword>
<evidence type="ECO:0000313" key="2">
    <source>
        <dbReference type="WBParaSite" id="maker-PairedContig_26-snap-gene-0.1-mRNA-1"/>
    </source>
</evidence>